<comment type="caution">
    <text evidence="15">The sequence shown here is derived from an EMBL/GenBank/DDBJ whole genome shotgun (WGS) entry which is preliminary data.</text>
</comment>
<sequence>MSRLATLIDGKKLANELNEQTKQAVEALSAKGVQPGLAVIIVGEDPASQLYVRNKHRKAAQLGIHSVVKQLPADITQAELLAVVRQLNSDSSIHGILVQSPLPEPLDEHEVTRTISPEKDVDGFHPLNVGLLYTNMKLQYPVACTPKGIMTMLAAYDVPLSGKHAVVVGRSNIVGRPMTALLMQADATVTIANRHTENLKSLTRQADILVVATGVAHLIKAADVKPGATVIDVGMDRDENGKLTGDVDFEAVSQVAGKITPVPGGVGPMTIATLMQQTVELAKWSETSGS</sequence>
<evidence type="ECO:0000256" key="2">
    <source>
        <dbReference type="ARBA" id="ARBA00011738"/>
    </source>
</evidence>
<keyword evidence="4 12" id="KW-0028">Amino-acid biosynthesis</keyword>
<reference evidence="15 16" key="1">
    <citation type="journal article" date="2015" name="Genome Announc.">
        <title>Expanding the biotechnology potential of lactobacilli through comparative genomics of 213 strains and associated genera.</title>
        <authorList>
            <person name="Sun Z."/>
            <person name="Harris H.M."/>
            <person name="McCann A."/>
            <person name="Guo C."/>
            <person name="Argimon S."/>
            <person name="Zhang W."/>
            <person name="Yang X."/>
            <person name="Jeffery I.B."/>
            <person name="Cooney J.C."/>
            <person name="Kagawa T.F."/>
            <person name="Liu W."/>
            <person name="Song Y."/>
            <person name="Salvetti E."/>
            <person name="Wrobel A."/>
            <person name="Rasinkangas P."/>
            <person name="Parkhill J."/>
            <person name="Rea M.C."/>
            <person name="O'Sullivan O."/>
            <person name="Ritari J."/>
            <person name="Douillard F.P."/>
            <person name="Paul Ross R."/>
            <person name="Yang R."/>
            <person name="Briner A.E."/>
            <person name="Felis G.E."/>
            <person name="de Vos W.M."/>
            <person name="Barrangou R."/>
            <person name="Klaenhammer T.R."/>
            <person name="Caufield P.W."/>
            <person name="Cui Y."/>
            <person name="Zhang H."/>
            <person name="O'Toole P.W."/>
        </authorList>
    </citation>
    <scope>NUCLEOTIDE SEQUENCE [LARGE SCALE GENOMIC DNA]</scope>
    <source>
        <strain evidence="15 16">JCM 15530</strain>
    </source>
</reference>
<gene>
    <name evidence="12" type="primary">folD</name>
    <name evidence="15" type="ORF">FC96_GL000194</name>
</gene>
<dbReference type="UniPathway" id="UPA00193"/>
<evidence type="ECO:0000256" key="11">
    <source>
        <dbReference type="ARBA" id="ARBA00023268"/>
    </source>
</evidence>
<dbReference type="PANTHER" id="PTHR48099">
    <property type="entry name" value="C-1-TETRAHYDROFOLATE SYNTHASE, CYTOPLASMIC-RELATED"/>
    <property type="match status" value="1"/>
</dbReference>
<dbReference type="Pfam" id="PF02882">
    <property type="entry name" value="THF_DHG_CYH_C"/>
    <property type="match status" value="1"/>
</dbReference>
<proteinExistence type="inferred from homology"/>
<keyword evidence="6 12" id="KW-0378">Hydrolase</keyword>
<comment type="function">
    <text evidence="12">Catalyzes the oxidation of 5,10-methylenetetrahydrofolate to 5,10-methenyltetrahydrofolate and then the hydrolysis of 5,10-methenyltetrahydrofolate to 10-formyltetrahydrofolate.</text>
</comment>
<name>A0A0R1I1U6_9LACO</name>
<dbReference type="EC" id="1.5.1.5" evidence="12"/>
<dbReference type="InterPro" id="IPR000672">
    <property type="entry name" value="THF_DH/CycHdrlase"/>
</dbReference>
<evidence type="ECO:0000256" key="6">
    <source>
        <dbReference type="ARBA" id="ARBA00022801"/>
    </source>
</evidence>
<evidence type="ECO:0000256" key="9">
    <source>
        <dbReference type="ARBA" id="ARBA00023102"/>
    </source>
</evidence>
<dbReference type="EC" id="3.5.4.9" evidence="12"/>
<comment type="catalytic activity">
    <reaction evidence="12">
        <text>(6R)-5,10-methenyltetrahydrofolate + H2O = (6R)-10-formyltetrahydrofolate + H(+)</text>
        <dbReference type="Rhea" id="RHEA:23700"/>
        <dbReference type="ChEBI" id="CHEBI:15377"/>
        <dbReference type="ChEBI" id="CHEBI:15378"/>
        <dbReference type="ChEBI" id="CHEBI:57455"/>
        <dbReference type="ChEBI" id="CHEBI:195366"/>
        <dbReference type="EC" id="3.5.4.9"/>
    </reaction>
</comment>
<dbReference type="CDD" id="cd01080">
    <property type="entry name" value="NAD_bind_m-THF_DH_Cyclohyd"/>
    <property type="match status" value="1"/>
</dbReference>
<dbReference type="PROSITE" id="PS00767">
    <property type="entry name" value="THF_DHG_CYH_2"/>
    <property type="match status" value="1"/>
</dbReference>
<evidence type="ECO:0000259" key="14">
    <source>
        <dbReference type="Pfam" id="PF02882"/>
    </source>
</evidence>
<dbReference type="FunFam" id="3.40.50.720:FF:000094">
    <property type="entry name" value="Bifunctional protein FolD"/>
    <property type="match status" value="1"/>
</dbReference>
<dbReference type="PRINTS" id="PR00085">
    <property type="entry name" value="THFDHDRGNASE"/>
</dbReference>
<evidence type="ECO:0000256" key="5">
    <source>
        <dbReference type="ARBA" id="ARBA00022755"/>
    </source>
</evidence>
<comment type="similarity">
    <text evidence="12">Belongs to the tetrahydrofolate dehydrogenase/cyclohydrolase family.</text>
</comment>
<comment type="catalytic activity">
    <reaction evidence="12">
        <text>(6R)-5,10-methylene-5,6,7,8-tetrahydrofolate + NADP(+) = (6R)-5,10-methenyltetrahydrofolate + NADPH</text>
        <dbReference type="Rhea" id="RHEA:22812"/>
        <dbReference type="ChEBI" id="CHEBI:15636"/>
        <dbReference type="ChEBI" id="CHEBI:57455"/>
        <dbReference type="ChEBI" id="CHEBI:57783"/>
        <dbReference type="ChEBI" id="CHEBI:58349"/>
        <dbReference type="EC" id="1.5.1.5"/>
    </reaction>
</comment>
<dbReference type="SUPFAM" id="SSF51735">
    <property type="entry name" value="NAD(P)-binding Rossmann-fold domains"/>
    <property type="match status" value="1"/>
</dbReference>
<evidence type="ECO:0000256" key="12">
    <source>
        <dbReference type="HAMAP-Rule" id="MF_01576"/>
    </source>
</evidence>
<comment type="caution">
    <text evidence="12">Lacks conserved residue(s) required for the propagation of feature annotation.</text>
</comment>
<keyword evidence="10 12" id="KW-0486">Methionine biosynthesis</keyword>
<keyword evidence="8 12" id="KW-0560">Oxidoreductase</keyword>
<comment type="pathway">
    <text evidence="1 12">One-carbon metabolism; tetrahydrofolate interconversion.</text>
</comment>
<dbReference type="Pfam" id="PF00763">
    <property type="entry name" value="THF_DHG_CYH"/>
    <property type="match status" value="1"/>
</dbReference>
<dbReference type="GO" id="GO:0004488">
    <property type="term" value="F:methylenetetrahydrofolate dehydrogenase (NADP+) activity"/>
    <property type="evidence" value="ECO:0007669"/>
    <property type="project" value="UniProtKB-UniRule"/>
</dbReference>
<dbReference type="InterPro" id="IPR046346">
    <property type="entry name" value="Aminoacid_DH-like_N_sf"/>
</dbReference>
<dbReference type="SUPFAM" id="SSF53223">
    <property type="entry name" value="Aminoacid dehydrogenase-like, N-terminal domain"/>
    <property type="match status" value="1"/>
</dbReference>
<accession>A0A0R1I1U6</accession>
<evidence type="ECO:0000313" key="15">
    <source>
        <dbReference type="EMBL" id="KRK49271.1"/>
    </source>
</evidence>
<evidence type="ECO:0000256" key="1">
    <source>
        <dbReference type="ARBA" id="ARBA00004777"/>
    </source>
</evidence>
<keyword evidence="7 12" id="KW-0521">NADP</keyword>
<evidence type="ECO:0000256" key="4">
    <source>
        <dbReference type="ARBA" id="ARBA00022605"/>
    </source>
</evidence>
<dbReference type="GO" id="GO:0005829">
    <property type="term" value="C:cytosol"/>
    <property type="evidence" value="ECO:0007669"/>
    <property type="project" value="TreeGrafter"/>
</dbReference>
<keyword evidence="9 12" id="KW-0368">Histidine biosynthesis</keyword>
<dbReference type="InterPro" id="IPR020867">
    <property type="entry name" value="THF_DH/CycHdrlase_CS"/>
</dbReference>
<evidence type="ECO:0000256" key="3">
    <source>
        <dbReference type="ARBA" id="ARBA00022563"/>
    </source>
</evidence>
<evidence type="ECO:0000256" key="8">
    <source>
        <dbReference type="ARBA" id="ARBA00023002"/>
    </source>
</evidence>
<evidence type="ECO:0000256" key="7">
    <source>
        <dbReference type="ARBA" id="ARBA00022857"/>
    </source>
</evidence>
<dbReference type="InterPro" id="IPR020631">
    <property type="entry name" value="THF_DH/CycHdrlase_NAD-bd_dom"/>
</dbReference>
<feature type="binding site" evidence="12">
    <location>
        <begin position="169"/>
        <end position="171"/>
    </location>
    <ligand>
        <name>NADP(+)</name>
        <dbReference type="ChEBI" id="CHEBI:58349"/>
    </ligand>
</feature>
<feature type="domain" description="Tetrahydrofolate dehydrogenase/cyclohydrolase catalytic" evidence="13">
    <location>
        <begin position="8"/>
        <end position="122"/>
    </location>
</feature>
<dbReference type="Proteomes" id="UP000050911">
    <property type="component" value="Unassembled WGS sequence"/>
</dbReference>
<dbReference type="GO" id="GO:0035999">
    <property type="term" value="P:tetrahydrofolate interconversion"/>
    <property type="evidence" value="ECO:0007669"/>
    <property type="project" value="UniProtKB-UniRule"/>
</dbReference>
<protein>
    <recommendedName>
        <fullName evidence="12">Bifunctional protein FolD</fullName>
    </recommendedName>
    <domain>
        <recommendedName>
            <fullName evidence="12">Methylenetetrahydrofolate dehydrogenase</fullName>
            <ecNumber evidence="12">1.5.1.5</ecNumber>
        </recommendedName>
    </domain>
    <domain>
        <recommendedName>
            <fullName evidence="12">Methenyltetrahydrofolate cyclohydrolase</fullName>
            <ecNumber evidence="12">3.5.4.9</ecNumber>
        </recommendedName>
    </domain>
</protein>
<dbReference type="GO" id="GO:0004477">
    <property type="term" value="F:methenyltetrahydrofolate cyclohydrolase activity"/>
    <property type="evidence" value="ECO:0007669"/>
    <property type="project" value="UniProtKB-UniRule"/>
</dbReference>
<dbReference type="PATRIC" id="fig|1302272.5.peg.191"/>
<feature type="domain" description="Tetrahydrofolate dehydrogenase/cyclohydrolase NAD(P)-binding" evidence="14">
    <location>
        <begin position="143"/>
        <end position="284"/>
    </location>
</feature>
<dbReference type="Gene3D" id="3.40.50.720">
    <property type="entry name" value="NAD(P)-binding Rossmann-like Domain"/>
    <property type="match status" value="1"/>
</dbReference>
<dbReference type="GO" id="GO:0000105">
    <property type="term" value="P:L-histidine biosynthetic process"/>
    <property type="evidence" value="ECO:0007669"/>
    <property type="project" value="UniProtKB-KW"/>
</dbReference>
<keyword evidence="11 12" id="KW-0511">Multifunctional enzyme</keyword>
<dbReference type="GO" id="GO:0006164">
    <property type="term" value="P:purine nucleotide biosynthetic process"/>
    <property type="evidence" value="ECO:0007669"/>
    <property type="project" value="UniProtKB-KW"/>
</dbReference>
<dbReference type="EMBL" id="AZCX01000001">
    <property type="protein sequence ID" value="KRK49271.1"/>
    <property type="molecule type" value="Genomic_DNA"/>
</dbReference>
<dbReference type="Gene3D" id="3.40.50.10860">
    <property type="entry name" value="Leucine Dehydrogenase, chain A, domain 1"/>
    <property type="match status" value="1"/>
</dbReference>
<dbReference type="HAMAP" id="MF_01576">
    <property type="entry name" value="THF_DHG_CYH"/>
    <property type="match status" value="1"/>
</dbReference>
<organism evidence="15 16">
    <name type="scientific">Secundilactobacillus kimchicus JCM 15530</name>
    <dbReference type="NCBI Taxonomy" id="1302272"/>
    <lineage>
        <taxon>Bacteria</taxon>
        <taxon>Bacillati</taxon>
        <taxon>Bacillota</taxon>
        <taxon>Bacilli</taxon>
        <taxon>Lactobacillales</taxon>
        <taxon>Lactobacillaceae</taxon>
        <taxon>Secundilactobacillus</taxon>
    </lineage>
</organism>
<comment type="subunit">
    <text evidence="2 12">Homodimer.</text>
</comment>
<evidence type="ECO:0000256" key="10">
    <source>
        <dbReference type="ARBA" id="ARBA00023167"/>
    </source>
</evidence>
<dbReference type="PANTHER" id="PTHR48099:SF5">
    <property type="entry name" value="C-1-TETRAHYDROFOLATE SYNTHASE, CYTOPLASMIC"/>
    <property type="match status" value="1"/>
</dbReference>
<dbReference type="AlphaFoldDB" id="A0A0R1I1U6"/>
<dbReference type="InterPro" id="IPR020630">
    <property type="entry name" value="THF_DH/CycHdrlase_cat_dom"/>
</dbReference>
<dbReference type="InterPro" id="IPR036291">
    <property type="entry name" value="NAD(P)-bd_dom_sf"/>
</dbReference>
<evidence type="ECO:0000313" key="16">
    <source>
        <dbReference type="Proteomes" id="UP000050911"/>
    </source>
</evidence>
<evidence type="ECO:0000259" key="13">
    <source>
        <dbReference type="Pfam" id="PF00763"/>
    </source>
</evidence>
<dbReference type="GO" id="GO:0009086">
    <property type="term" value="P:methionine biosynthetic process"/>
    <property type="evidence" value="ECO:0007669"/>
    <property type="project" value="UniProtKB-KW"/>
</dbReference>
<keyword evidence="16" id="KW-1185">Reference proteome</keyword>
<keyword evidence="3 12" id="KW-0554">One-carbon metabolism</keyword>
<dbReference type="STRING" id="1302272.FC96_GL000194"/>
<dbReference type="FunFam" id="3.40.50.10860:FF:000005">
    <property type="entry name" value="C-1-tetrahydrofolate synthase, cytoplasmic, putative"/>
    <property type="match status" value="1"/>
</dbReference>
<keyword evidence="5 12" id="KW-0658">Purine biosynthesis</keyword>